<gene>
    <name evidence="1" type="ORF">A4U53_005240</name>
</gene>
<name>A0ACD5EH27_9HYPH</name>
<reference evidence="1" key="1">
    <citation type="submission" date="2024-10" db="EMBL/GenBank/DDBJ databases">
        <title>Strain of Rhizobium-related bacteria isolated fromm roots of Vavilovia formosa.</title>
        <authorList>
            <person name="Kimeklis A."/>
            <person name="Afonin A."/>
        </authorList>
    </citation>
    <scope>NUCLEOTIDE SEQUENCE</scope>
    <source>
        <strain evidence="1">Vaf-46</strain>
    </source>
</reference>
<organism evidence="1 2">
    <name type="scientific">Rhizobium ruizarguesonis</name>
    <dbReference type="NCBI Taxonomy" id="2081791"/>
    <lineage>
        <taxon>Bacteria</taxon>
        <taxon>Pseudomonadati</taxon>
        <taxon>Pseudomonadota</taxon>
        <taxon>Alphaproteobacteria</taxon>
        <taxon>Hyphomicrobiales</taxon>
        <taxon>Rhizobiaceae</taxon>
        <taxon>Rhizobium/Agrobacterium group</taxon>
        <taxon>Rhizobium</taxon>
    </lineage>
</organism>
<keyword evidence="1" id="KW-0614">Plasmid</keyword>
<proteinExistence type="predicted"/>
<sequence>MSSQTLLWTVLPHGRFRDGPNDGRRRVTISVSPRLRPQAADEQVLKAFPDFLDWPALLADAKFGLRVGAAEVPLKPVNLGDSDLWKQLFGTATPVAGFQFKDMSKVNLRSFQVRNVLKFVRKHYARLAVQAASGHPTLLPWKDAHPDLKDMLTGIGTRTQKFNLGDRPIEVALPGFSRFFDRAENGRSIENFLNDAVFGPGGQYRTPVAAIDAEETGSPQWQGRWYGAPCQPTGSTHDPAAPTHRWSARQTPH</sequence>
<dbReference type="EMBL" id="CP171852">
    <property type="protein sequence ID" value="XKM38413.1"/>
    <property type="molecule type" value="Genomic_DNA"/>
</dbReference>
<evidence type="ECO:0000313" key="1">
    <source>
        <dbReference type="EMBL" id="XKM38413.1"/>
    </source>
</evidence>
<accession>A0ACD5EH27</accession>
<geneLocation type="plasmid" evidence="1 2">
    <name>unnamed2</name>
</geneLocation>
<dbReference type="Proteomes" id="UP000078465">
    <property type="component" value="Plasmid unnamed2"/>
</dbReference>
<evidence type="ECO:0000313" key="2">
    <source>
        <dbReference type="Proteomes" id="UP000078465"/>
    </source>
</evidence>
<protein>
    <submittedName>
        <fullName evidence="1">Uncharacterized protein</fullName>
    </submittedName>
</protein>